<dbReference type="Proteomes" id="UP001185659">
    <property type="component" value="Unassembled WGS sequence"/>
</dbReference>
<evidence type="ECO:0000256" key="2">
    <source>
        <dbReference type="ARBA" id="ARBA00023125"/>
    </source>
</evidence>
<reference evidence="5 6" key="1">
    <citation type="submission" date="2023-10" db="EMBL/GenBank/DDBJ databases">
        <authorList>
            <person name="Venkata Ramana C."/>
            <person name="Sasikala C."/>
            <person name="Dhurka M."/>
        </authorList>
    </citation>
    <scope>NUCLEOTIDE SEQUENCE [LARGE SCALE GENOMIC DNA]</scope>
    <source>
        <strain evidence="5 6">KCTC 32151</strain>
    </source>
</reference>
<name>A0ABU4AM34_9HYPH</name>
<dbReference type="Gene3D" id="3.40.1410.10">
    <property type="entry name" value="Chorismate lyase-like"/>
    <property type="match status" value="1"/>
</dbReference>
<sequence length="263" mass="29559">MGKLENTPTKRAKNGAGRRVTLHEKIQTDLETRILSGQWHTGYRIPTEKELSEYYACSRITVSKVLMLLAQKGLIETRKRAGSFVRRPMAHSIILQILDPASVAEQMGQPYRYEFIDQVEREADADDCAHLRTQQDDRDNVLAVRCRHHIGDRIYCYEERLINLDLLPEARSVDFETTPPGDWLIDHLPWRSGDVEIASALVDETLSDRLALAPGAAVMNIERVIHANGAAVSYGMAWYAGDMTRLKAQYDTAPLTLAGSPAL</sequence>
<evidence type="ECO:0000313" key="6">
    <source>
        <dbReference type="Proteomes" id="UP001185659"/>
    </source>
</evidence>
<dbReference type="PANTHER" id="PTHR44846">
    <property type="entry name" value="MANNOSYL-D-GLYCERATE TRANSPORT/METABOLISM SYSTEM REPRESSOR MNGR-RELATED"/>
    <property type="match status" value="1"/>
</dbReference>
<dbReference type="SUPFAM" id="SSF46785">
    <property type="entry name" value="Winged helix' DNA-binding domain"/>
    <property type="match status" value="1"/>
</dbReference>
<dbReference type="RefSeq" id="WP_317561614.1">
    <property type="nucleotide sequence ID" value="NZ_JAWLIP010000006.1"/>
</dbReference>
<evidence type="ECO:0000259" key="4">
    <source>
        <dbReference type="PROSITE" id="PS50949"/>
    </source>
</evidence>
<dbReference type="Pfam" id="PF00392">
    <property type="entry name" value="GntR"/>
    <property type="match status" value="1"/>
</dbReference>
<keyword evidence="6" id="KW-1185">Reference proteome</keyword>
<dbReference type="Gene3D" id="1.10.10.10">
    <property type="entry name" value="Winged helix-like DNA-binding domain superfamily/Winged helix DNA-binding domain"/>
    <property type="match status" value="1"/>
</dbReference>
<keyword evidence="3" id="KW-0804">Transcription</keyword>
<dbReference type="InterPro" id="IPR036390">
    <property type="entry name" value="WH_DNA-bd_sf"/>
</dbReference>
<dbReference type="InterPro" id="IPR036388">
    <property type="entry name" value="WH-like_DNA-bd_sf"/>
</dbReference>
<dbReference type="InterPro" id="IPR028978">
    <property type="entry name" value="Chorismate_lyase_/UTRA_dom_sf"/>
</dbReference>
<dbReference type="EMBL" id="JAWLIP010000006">
    <property type="protein sequence ID" value="MDV6227312.1"/>
    <property type="molecule type" value="Genomic_DNA"/>
</dbReference>
<dbReference type="CDD" id="cd07377">
    <property type="entry name" value="WHTH_GntR"/>
    <property type="match status" value="1"/>
</dbReference>
<keyword evidence="2" id="KW-0238">DNA-binding</keyword>
<dbReference type="PANTHER" id="PTHR44846:SF16">
    <property type="entry name" value="TRANSCRIPTIONAL REGULATOR PHNF-RELATED"/>
    <property type="match status" value="1"/>
</dbReference>
<protein>
    <submittedName>
        <fullName evidence="5">UTRA domain-containing protein</fullName>
    </submittedName>
</protein>
<dbReference type="Pfam" id="PF07702">
    <property type="entry name" value="UTRA"/>
    <property type="match status" value="1"/>
</dbReference>
<proteinExistence type="predicted"/>
<comment type="caution">
    <text evidence="5">The sequence shown here is derived from an EMBL/GenBank/DDBJ whole genome shotgun (WGS) entry which is preliminary data.</text>
</comment>
<dbReference type="InterPro" id="IPR011663">
    <property type="entry name" value="UTRA"/>
</dbReference>
<dbReference type="PRINTS" id="PR00035">
    <property type="entry name" value="HTHGNTR"/>
</dbReference>
<evidence type="ECO:0000313" key="5">
    <source>
        <dbReference type="EMBL" id="MDV6227312.1"/>
    </source>
</evidence>
<keyword evidence="1" id="KW-0805">Transcription regulation</keyword>
<dbReference type="PROSITE" id="PS50949">
    <property type="entry name" value="HTH_GNTR"/>
    <property type="match status" value="1"/>
</dbReference>
<evidence type="ECO:0000256" key="1">
    <source>
        <dbReference type="ARBA" id="ARBA00023015"/>
    </source>
</evidence>
<dbReference type="SUPFAM" id="SSF64288">
    <property type="entry name" value="Chorismate lyase-like"/>
    <property type="match status" value="1"/>
</dbReference>
<gene>
    <name evidence="5" type="ORF">R2G56_13520</name>
</gene>
<organism evidence="5 6">
    <name type="scientific">Nitratireductor aquimarinus</name>
    <dbReference type="NCBI Taxonomy" id="889300"/>
    <lineage>
        <taxon>Bacteria</taxon>
        <taxon>Pseudomonadati</taxon>
        <taxon>Pseudomonadota</taxon>
        <taxon>Alphaproteobacteria</taxon>
        <taxon>Hyphomicrobiales</taxon>
        <taxon>Phyllobacteriaceae</taxon>
        <taxon>Nitratireductor</taxon>
    </lineage>
</organism>
<evidence type="ECO:0000256" key="3">
    <source>
        <dbReference type="ARBA" id="ARBA00023163"/>
    </source>
</evidence>
<dbReference type="SMART" id="SM00345">
    <property type="entry name" value="HTH_GNTR"/>
    <property type="match status" value="1"/>
</dbReference>
<feature type="domain" description="HTH gntR-type" evidence="4">
    <location>
        <begin position="20"/>
        <end position="88"/>
    </location>
</feature>
<dbReference type="InterPro" id="IPR000524">
    <property type="entry name" value="Tscrpt_reg_HTH_GntR"/>
</dbReference>
<dbReference type="SMART" id="SM00866">
    <property type="entry name" value="UTRA"/>
    <property type="match status" value="1"/>
</dbReference>
<dbReference type="InterPro" id="IPR050679">
    <property type="entry name" value="Bact_HTH_transcr_reg"/>
</dbReference>
<accession>A0ABU4AM34</accession>